<dbReference type="PANTHER" id="PTHR36173">
    <property type="entry name" value="RIBONUCLEASE VAPC16-RELATED"/>
    <property type="match status" value="1"/>
</dbReference>
<feature type="binding site" evidence="5">
    <location>
        <position position="103"/>
    </location>
    <ligand>
        <name>Mg(2+)</name>
        <dbReference type="ChEBI" id="CHEBI:18420"/>
    </ligand>
</feature>
<dbReference type="RefSeq" id="WP_307427794.1">
    <property type="nucleotide sequence ID" value="NZ_JAUSVK010000001.1"/>
</dbReference>
<dbReference type="Gene3D" id="3.40.50.1010">
    <property type="entry name" value="5'-nuclease"/>
    <property type="match status" value="1"/>
</dbReference>
<organism evidence="7 8">
    <name type="scientific">Labrys monachus</name>
    <dbReference type="NCBI Taxonomy" id="217067"/>
    <lineage>
        <taxon>Bacteria</taxon>
        <taxon>Pseudomonadati</taxon>
        <taxon>Pseudomonadota</taxon>
        <taxon>Alphaproteobacteria</taxon>
        <taxon>Hyphomicrobiales</taxon>
        <taxon>Xanthobacteraceae</taxon>
        <taxon>Labrys</taxon>
    </lineage>
</organism>
<dbReference type="InterPro" id="IPR041705">
    <property type="entry name" value="PIN_Sll0205"/>
</dbReference>
<evidence type="ECO:0000313" key="7">
    <source>
        <dbReference type="EMBL" id="MDQ0393041.1"/>
    </source>
</evidence>
<dbReference type="Pfam" id="PF01850">
    <property type="entry name" value="PIN"/>
    <property type="match status" value="1"/>
</dbReference>
<dbReference type="EMBL" id="JAUSVK010000001">
    <property type="protein sequence ID" value="MDQ0393041.1"/>
    <property type="molecule type" value="Genomic_DNA"/>
</dbReference>
<evidence type="ECO:0000256" key="5">
    <source>
        <dbReference type="HAMAP-Rule" id="MF_00265"/>
    </source>
</evidence>
<comment type="caution">
    <text evidence="7">The sequence shown here is derived from an EMBL/GenBank/DDBJ whole genome shotgun (WGS) entry which is preliminary data.</text>
</comment>
<keyword evidence="5" id="KW-0460">Magnesium</keyword>
<dbReference type="PANTHER" id="PTHR36173:SF1">
    <property type="entry name" value="RIBONUCLEASE VAPC22"/>
    <property type="match status" value="1"/>
</dbReference>
<evidence type="ECO:0000256" key="3">
    <source>
        <dbReference type="ARBA" id="ARBA00022723"/>
    </source>
</evidence>
<dbReference type="InterPro" id="IPR022907">
    <property type="entry name" value="VapC_family"/>
</dbReference>
<comment type="function">
    <text evidence="5">Toxic component of a toxin-antitoxin (TA) system. An RNase.</text>
</comment>
<feature type="domain" description="PIN" evidence="6">
    <location>
        <begin position="6"/>
        <end position="127"/>
    </location>
</feature>
<evidence type="ECO:0000256" key="2">
    <source>
        <dbReference type="ARBA" id="ARBA00022722"/>
    </source>
</evidence>
<dbReference type="Proteomes" id="UP001237448">
    <property type="component" value="Unassembled WGS sequence"/>
</dbReference>
<dbReference type="InterPro" id="IPR029060">
    <property type="entry name" value="PIN-like_dom_sf"/>
</dbReference>
<protein>
    <recommendedName>
        <fullName evidence="5">Ribonuclease VapC</fullName>
        <shortName evidence="5">RNase VapC</shortName>
        <ecNumber evidence="5">3.1.-.-</ecNumber>
    </recommendedName>
    <alternativeName>
        <fullName evidence="5">Toxin VapC</fullName>
    </alternativeName>
</protein>
<comment type="cofactor">
    <cofactor evidence="5">
        <name>Mg(2+)</name>
        <dbReference type="ChEBI" id="CHEBI:18420"/>
    </cofactor>
</comment>
<keyword evidence="4 5" id="KW-0378">Hydrolase</keyword>
<reference evidence="7 8" key="1">
    <citation type="submission" date="2023-07" db="EMBL/GenBank/DDBJ databases">
        <title>Genomic Encyclopedia of Type Strains, Phase IV (KMG-IV): sequencing the most valuable type-strain genomes for metagenomic binning, comparative biology and taxonomic classification.</title>
        <authorList>
            <person name="Goeker M."/>
        </authorList>
    </citation>
    <scope>NUCLEOTIDE SEQUENCE [LARGE SCALE GENOMIC DNA]</scope>
    <source>
        <strain evidence="7 8">DSM 5896</strain>
    </source>
</reference>
<dbReference type="InterPro" id="IPR002716">
    <property type="entry name" value="PIN_dom"/>
</dbReference>
<feature type="binding site" evidence="5">
    <location>
        <position position="8"/>
    </location>
    <ligand>
        <name>Mg(2+)</name>
        <dbReference type="ChEBI" id="CHEBI:18420"/>
    </ligand>
</feature>
<evidence type="ECO:0000259" key="6">
    <source>
        <dbReference type="Pfam" id="PF01850"/>
    </source>
</evidence>
<gene>
    <name evidence="5" type="primary">vapC</name>
    <name evidence="7" type="ORF">J3R73_002833</name>
</gene>
<proteinExistence type="inferred from homology"/>
<name>A0ABU0FEK7_9HYPH</name>
<evidence type="ECO:0000256" key="1">
    <source>
        <dbReference type="ARBA" id="ARBA00022649"/>
    </source>
</evidence>
<accession>A0ABU0FEK7</accession>
<sequence length="138" mass="14863">MASALLLDTCAVIWAAEGAPIDEAATRALNEAALRGDPVRVCPITAWEIGLLVSRGRLKMTMSPHAWFRGVLTGLDLHLTDMPPDLLIASSFLPGDPPRDPADRIIAATAREYGCTLVTRDRLLLAYAEQGHMQALAC</sequence>
<dbReference type="SUPFAM" id="SSF88723">
    <property type="entry name" value="PIN domain-like"/>
    <property type="match status" value="1"/>
</dbReference>
<dbReference type="HAMAP" id="MF_00265">
    <property type="entry name" value="VapC_Nob1"/>
    <property type="match status" value="1"/>
</dbReference>
<dbReference type="InterPro" id="IPR052919">
    <property type="entry name" value="TA_system_RNase"/>
</dbReference>
<comment type="similarity">
    <text evidence="5">Belongs to the PINc/VapC protein family.</text>
</comment>
<keyword evidence="1 5" id="KW-1277">Toxin-antitoxin system</keyword>
<keyword evidence="3 5" id="KW-0479">Metal-binding</keyword>
<evidence type="ECO:0000313" key="8">
    <source>
        <dbReference type="Proteomes" id="UP001237448"/>
    </source>
</evidence>
<dbReference type="CDD" id="cd09872">
    <property type="entry name" value="PIN_Sll0205-like"/>
    <property type="match status" value="1"/>
</dbReference>
<evidence type="ECO:0000256" key="4">
    <source>
        <dbReference type="ARBA" id="ARBA00022801"/>
    </source>
</evidence>
<keyword evidence="8" id="KW-1185">Reference proteome</keyword>
<keyword evidence="5" id="KW-0800">Toxin</keyword>
<dbReference type="EC" id="3.1.-.-" evidence="5"/>
<keyword evidence="2 5" id="KW-0540">Nuclease</keyword>